<keyword evidence="5" id="KW-0271">Exosome</keyword>
<dbReference type="GO" id="GO:0071039">
    <property type="term" value="P:nuclear polyadenylation-dependent CUT catabolic process"/>
    <property type="evidence" value="ECO:0007669"/>
    <property type="project" value="TreeGrafter"/>
</dbReference>
<dbReference type="Proteomes" id="UP000398389">
    <property type="component" value="Unassembled WGS sequence"/>
</dbReference>
<accession>A0A5E8BYS2</accession>
<name>A0A5E8BYS2_9ASCO</name>
<feature type="region of interest" description="Disordered" evidence="9">
    <location>
        <begin position="150"/>
        <end position="169"/>
    </location>
</feature>
<protein>
    <recommendedName>
        <fullName evidence="10">HRDC domain-containing protein</fullName>
    </recommendedName>
</protein>
<proteinExistence type="inferred from homology"/>
<evidence type="ECO:0000259" key="10">
    <source>
        <dbReference type="PROSITE" id="PS50967"/>
    </source>
</evidence>
<feature type="compositionally biased region" description="Basic residues" evidence="9">
    <location>
        <begin position="747"/>
        <end position="760"/>
    </location>
</feature>
<comment type="similarity">
    <text evidence="8">Belongs to the exosome component 10/RRP6 family.</text>
</comment>
<dbReference type="GO" id="GO:0071040">
    <property type="term" value="P:nuclear polyadenylation-dependent antisense transcript catabolic process"/>
    <property type="evidence" value="ECO:0007669"/>
    <property type="project" value="TreeGrafter"/>
</dbReference>
<evidence type="ECO:0000256" key="1">
    <source>
        <dbReference type="ARBA" id="ARBA00004123"/>
    </source>
</evidence>
<feature type="compositionally biased region" description="Basic and acidic residues" evidence="9">
    <location>
        <begin position="159"/>
        <end position="169"/>
    </location>
</feature>
<dbReference type="EMBL" id="CABVLU010000004">
    <property type="protein sequence ID" value="VVT56222.1"/>
    <property type="molecule type" value="Genomic_DNA"/>
</dbReference>
<dbReference type="InterPro" id="IPR045092">
    <property type="entry name" value="Rrp6-like"/>
</dbReference>
<dbReference type="GO" id="GO:0071035">
    <property type="term" value="P:nuclear polyadenylation-dependent rRNA catabolic process"/>
    <property type="evidence" value="ECO:0007669"/>
    <property type="project" value="TreeGrafter"/>
</dbReference>
<keyword evidence="3" id="KW-0540">Nuclease</keyword>
<keyword evidence="2" id="KW-0698">rRNA processing</keyword>
<evidence type="ECO:0000256" key="4">
    <source>
        <dbReference type="ARBA" id="ARBA00022801"/>
    </source>
</evidence>
<keyword evidence="6" id="KW-0269">Exonuclease</keyword>
<dbReference type="GO" id="GO:0000176">
    <property type="term" value="C:nuclear exosome (RNase complex)"/>
    <property type="evidence" value="ECO:0007669"/>
    <property type="project" value="InterPro"/>
</dbReference>
<dbReference type="InterPro" id="IPR049559">
    <property type="entry name" value="Rrp6p-like_exo"/>
</dbReference>
<dbReference type="InterPro" id="IPR036397">
    <property type="entry name" value="RNaseH_sf"/>
</dbReference>
<dbReference type="Gene3D" id="3.30.420.10">
    <property type="entry name" value="Ribonuclease H-like superfamily/Ribonuclease H"/>
    <property type="match status" value="1"/>
</dbReference>
<feature type="compositionally biased region" description="Polar residues" evidence="9">
    <location>
        <begin position="661"/>
        <end position="674"/>
    </location>
</feature>
<dbReference type="GO" id="GO:0000467">
    <property type="term" value="P:exonucleolytic trimming to generate mature 3'-end of 5.8S rRNA from tricistronic rRNA transcript (SSU-rRNA, 5.8S rRNA, LSU-rRNA)"/>
    <property type="evidence" value="ECO:0007669"/>
    <property type="project" value="InterPro"/>
</dbReference>
<dbReference type="InterPro" id="IPR044876">
    <property type="entry name" value="HRDC_dom_sf"/>
</dbReference>
<dbReference type="Gene3D" id="1.10.150.80">
    <property type="entry name" value="HRDC domain"/>
    <property type="match status" value="1"/>
</dbReference>
<dbReference type="GO" id="GO:0005730">
    <property type="term" value="C:nucleolus"/>
    <property type="evidence" value="ECO:0007669"/>
    <property type="project" value="TreeGrafter"/>
</dbReference>
<organism evidence="11 12">
    <name type="scientific">Magnusiomyces paraingens</name>
    <dbReference type="NCBI Taxonomy" id="2606893"/>
    <lineage>
        <taxon>Eukaryota</taxon>
        <taxon>Fungi</taxon>
        <taxon>Dikarya</taxon>
        <taxon>Ascomycota</taxon>
        <taxon>Saccharomycotina</taxon>
        <taxon>Dipodascomycetes</taxon>
        <taxon>Dipodascales</taxon>
        <taxon>Dipodascaceae</taxon>
        <taxon>Magnusiomyces</taxon>
    </lineage>
</organism>
<dbReference type="GO" id="GO:0003727">
    <property type="term" value="F:single-stranded RNA binding"/>
    <property type="evidence" value="ECO:0007669"/>
    <property type="project" value="TreeGrafter"/>
</dbReference>
<evidence type="ECO:0000256" key="3">
    <source>
        <dbReference type="ARBA" id="ARBA00022722"/>
    </source>
</evidence>
<evidence type="ECO:0000256" key="8">
    <source>
        <dbReference type="ARBA" id="ARBA00043957"/>
    </source>
</evidence>
<keyword evidence="4" id="KW-0378">Hydrolase</keyword>
<feature type="domain" description="HRDC" evidence="10">
    <location>
        <begin position="451"/>
        <end position="531"/>
    </location>
</feature>
<keyword evidence="12" id="KW-1185">Reference proteome</keyword>
<keyword evidence="7" id="KW-0539">Nucleus</keyword>
<evidence type="ECO:0000256" key="7">
    <source>
        <dbReference type="ARBA" id="ARBA00023242"/>
    </source>
</evidence>
<reference evidence="11 12" key="1">
    <citation type="submission" date="2019-09" db="EMBL/GenBank/DDBJ databases">
        <authorList>
            <person name="Brejova B."/>
        </authorList>
    </citation>
    <scope>NUCLEOTIDE SEQUENCE [LARGE SCALE GENOMIC DNA]</scope>
</reference>
<feature type="compositionally biased region" description="Basic and acidic residues" evidence="9">
    <location>
        <begin position="676"/>
        <end position="686"/>
    </location>
</feature>
<dbReference type="SMART" id="SM00474">
    <property type="entry name" value="35EXOc"/>
    <property type="match status" value="1"/>
</dbReference>
<dbReference type="GO" id="GO:0071036">
    <property type="term" value="P:nuclear polyadenylation-dependent snoRNA catabolic process"/>
    <property type="evidence" value="ECO:0007669"/>
    <property type="project" value="TreeGrafter"/>
</dbReference>
<gene>
    <name evidence="11" type="ORF">SAPINGB_P004901</name>
</gene>
<feature type="region of interest" description="Disordered" evidence="9">
    <location>
        <begin position="642"/>
        <end position="690"/>
    </location>
</feature>
<dbReference type="InterPro" id="IPR012588">
    <property type="entry name" value="Exosome-assoc_fac_Rrp6_N"/>
</dbReference>
<dbReference type="SUPFAM" id="SSF47819">
    <property type="entry name" value="HRDC-like"/>
    <property type="match status" value="1"/>
</dbReference>
<evidence type="ECO:0000256" key="9">
    <source>
        <dbReference type="SAM" id="MobiDB-lite"/>
    </source>
</evidence>
<feature type="region of interest" description="Disordered" evidence="9">
    <location>
        <begin position="103"/>
        <end position="126"/>
    </location>
</feature>
<dbReference type="GO" id="GO:0071051">
    <property type="term" value="P:poly(A)-dependent snoRNA 3'-end processing"/>
    <property type="evidence" value="ECO:0007669"/>
    <property type="project" value="TreeGrafter"/>
</dbReference>
<feature type="compositionally biased region" description="Basic and acidic residues" evidence="9">
    <location>
        <begin position="768"/>
        <end position="785"/>
    </location>
</feature>
<dbReference type="Pfam" id="PF00570">
    <property type="entry name" value="HRDC"/>
    <property type="match status" value="1"/>
</dbReference>
<dbReference type="GO" id="GO:0071038">
    <property type="term" value="P:TRAMP-dependent tRNA surveillance pathway"/>
    <property type="evidence" value="ECO:0007669"/>
    <property type="project" value="TreeGrafter"/>
</dbReference>
<evidence type="ECO:0000256" key="2">
    <source>
        <dbReference type="ARBA" id="ARBA00022552"/>
    </source>
</evidence>
<dbReference type="SMART" id="SM00341">
    <property type="entry name" value="HRDC"/>
    <property type="match status" value="1"/>
</dbReference>
<evidence type="ECO:0000256" key="5">
    <source>
        <dbReference type="ARBA" id="ARBA00022835"/>
    </source>
</evidence>
<dbReference type="InterPro" id="IPR010997">
    <property type="entry name" value="HRDC-like_sf"/>
</dbReference>
<dbReference type="GeneID" id="43583716"/>
<dbReference type="GO" id="GO:0000175">
    <property type="term" value="F:3'-5'-RNA exonuclease activity"/>
    <property type="evidence" value="ECO:0007669"/>
    <property type="project" value="InterPro"/>
</dbReference>
<dbReference type="SUPFAM" id="SSF53098">
    <property type="entry name" value="Ribonuclease H-like"/>
    <property type="match status" value="1"/>
</dbReference>
<comment type="subcellular location">
    <subcellularLocation>
        <location evidence="1">Nucleus</location>
    </subcellularLocation>
</comment>
<dbReference type="Pfam" id="PF01612">
    <property type="entry name" value="DNA_pol_A_exo1"/>
    <property type="match status" value="1"/>
</dbReference>
<dbReference type="PROSITE" id="PS50967">
    <property type="entry name" value="HRDC"/>
    <property type="match status" value="1"/>
</dbReference>
<dbReference type="GO" id="GO:0071037">
    <property type="term" value="P:nuclear polyadenylation-dependent snRNA catabolic process"/>
    <property type="evidence" value="ECO:0007669"/>
    <property type="project" value="TreeGrafter"/>
</dbReference>
<dbReference type="OrthoDB" id="2250022at2759"/>
<dbReference type="InterPro" id="IPR002562">
    <property type="entry name" value="3'-5'_exonuclease_dom"/>
</dbReference>
<dbReference type="CDD" id="cd06147">
    <property type="entry name" value="Rrp6p_like_exo"/>
    <property type="match status" value="1"/>
</dbReference>
<feature type="region of interest" description="Disordered" evidence="9">
    <location>
        <begin position="710"/>
        <end position="789"/>
    </location>
</feature>
<dbReference type="GO" id="GO:0000166">
    <property type="term" value="F:nucleotide binding"/>
    <property type="evidence" value="ECO:0007669"/>
    <property type="project" value="InterPro"/>
</dbReference>
<dbReference type="InterPro" id="IPR002121">
    <property type="entry name" value="HRDC_dom"/>
</dbReference>
<sequence>MTDKYKQVFTALQSTIRTASGVAAQDISFYRRLDKPLDQSAKKQSEKLLGLANYIMQNVAKGEVDEIVAEDTSDDLTDNWHEVNVALDTLTFKIDNCLAAHKKQQKKEDSKATAAADGQKKPGEMIKITDGRAEASGDVKRHQFDLPKPQLKFKTPVDNSKDKPFHPRLTEKPNAIVSFEETVKLTEPSEESGLARPYFPQPYEREIMDSSYPKTVYEKHDPVPSLPWSTTEPIWVDTPEKLQKMIDQISSANELALDLEHHDYRSFLGFTCLLQLSDRKSDFIIDTLALRDDLQPLNEIFTNPQIIKVLHGASMDIIWLQRDLGLYIVSLFDTFHASKRLGLKRHALAYLLETYANFQTSKKYQLADWRMRPIPAEMLSYAQSDTHFLLNIYDQMKNQLIDNNVLPPVLEESRKTAAQRFENPGYDTSKKALTDPFNEPLERLIFKNNLDRKQRVFLEALYDWRDATARRIDESPSFVMPVHTLIALSSAMPLTVSEILHKAGPQGSRLREYSKELQKLMVAASKVAANISETEPTKVDDVSISTFSAGVVDYDSILDNLDAYEKSFQTALSLQRSLFEEKNISKITKKLSKPVSQFWGVTLLSLPDSPEDDTQFFPIEHFPEGITLYASTVGNPTKQVEEVQEQQPQTETTDDRETVFIGQSNETKALSSTMDAIREQDSKSRSADTIMMPTAAELLGSGLRLLTKNEKKKIKREKRRAEALEAGEQTTSSDAATPEPEESQSKNKNKNKNKNKKNKRAISEVNNEEDHSKETSPKKAKKDDDVPFDFATAPSVLNSVDDNGAKSKKKKKAFNPYAEITPTLTGAVKKNVATQINANTSVSYKVKSQKK</sequence>
<dbReference type="PANTHER" id="PTHR12124:SF47">
    <property type="entry name" value="EXOSOME COMPONENT 10"/>
    <property type="match status" value="1"/>
</dbReference>
<evidence type="ECO:0000313" key="12">
    <source>
        <dbReference type="Proteomes" id="UP000398389"/>
    </source>
</evidence>
<dbReference type="InterPro" id="IPR012337">
    <property type="entry name" value="RNaseH-like_sf"/>
</dbReference>
<dbReference type="Pfam" id="PF08066">
    <property type="entry name" value="PMC2NT"/>
    <property type="match status" value="1"/>
</dbReference>
<evidence type="ECO:0000313" key="11">
    <source>
        <dbReference type="EMBL" id="VVT56222.1"/>
    </source>
</evidence>
<dbReference type="RefSeq" id="XP_031855507.1">
    <property type="nucleotide sequence ID" value="XM_031999616.1"/>
</dbReference>
<dbReference type="FunFam" id="3.30.420.10:FF:000059">
    <property type="entry name" value="Exosome complex exonuclease Rrp6"/>
    <property type="match status" value="1"/>
</dbReference>
<dbReference type="AlphaFoldDB" id="A0A5E8BYS2"/>
<dbReference type="PANTHER" id="PTHR12124">
    <property type="entry name" value="POLYMYOSITIS/SCLERODERMA AUTOANTIGEN-RELATED"/>
    <property type="match status" value="1"/>
</dbReference>
<dbReference type="GO" id="GO:0071044">
    <property type="term" value="P:histone mRNA catabolic process"/>
    <property type="evidence" value="ECO:0007669"/>
    <property type="project" value="TreeGrafter"/>
</dbReference>
<evidence type="ECO:0000256" key="6">
    <source>
        <dbReference type="ARBA" id="ARBA00022839"/>
    </source>
</evidence>